<keyword evidence="2" id="KW-0472">Membrane</keyword>
<evidence type="ECO:0000256" key="2">
    <source>
        <dbReference type="SAM" id="Phobius"/>
    </source>
</evidence>
<feature type="domain" description="DUF6535" evidence="3">
    <location>
        <begin position="42"/>
        <end position="171"/>
    </location>
</feature>
<feature type="transmembrane region" description="Helical" evidence="2">
    <location>
        <begin position="149"/>
        <end position="168"/>
    </location>
</feature>
<organism evidence="4 5">
    <name type="scientific">Calocera viscosa (strain TUFC12733)</name>
    <dbReference type="NCBI Taxonomy" id="1330018"/>
    <lineage>
        <taxon>Eukaryota</taxon>
        <taxon>Fungi</taxon>
        <taxon>Dikarya</taxon>
        <taxon>Basidiomycota</taxon>
        <taxon>Agaricomycotina</taxon>
        <taxon>Dacrymycetes</taxon>
        <taxon>Dacrymycetales</taxon>
        <taxon>Dacrymycetaceae</taxon>
        <taxon>Calocera</taxon>
    </lineage>
</organism>
<feature type="transmembrane region" description="Helical" evidence="2">
    <location>
        <begin position="174"/>
        <end position="197"/>
    </location>
</feature>
<keyword evidence="2" id="KW-0812">Transmembrane</keyword>
<dbReference type="AlphaFoldDB" id="A0A167LWD4"/>
<evidence type="ECO:0000313" key="5">
    <source>
        <dbReference type="Proteomes" id="UP000076738"/>
    </source>
</evidence>
<name>A0A167LWD4_CALVF</name>
<keyword evidence="5" id="KW-1185">Reference proteome</keyword>
<protein>
    <recommendedName>
        <fullName evidence="3">DUF6535 domain-containing protein</fullName>
    </recommendedName>
</protein>
<keyword evidence="2" id="KW-1133">Transmembrane helix</keyword>
<dbReference type="Pfam" id="PF20153">
    <property type="entry name" value="DUF6535"/>
    <property type="match status" value="1"/>
</dbReference>
<dbReference type="OrthoDB" id="3219854at2759"/>
<dbReference type="Proteomes" id="UP000076738">
    <property type="component" value="Unassembled WGS sequence"/>
</dbReference>
<evidence type="ECO:0000256" key="1">
    <source>
        <dbReference type="SAM" id="MobiDB-lite"/>
    </source>
</evidence>
<accession>A0A167LWD4</accession>
<feature type="transmembrane region" description="Helical" evidence="2">
    <location>
        <begin position="87"/>
        <end position="110"/>
    </location>
</feature>
<feature type="region of interest" description="Disordered" evidence="1">
    <location>
        <begin position="626"/>
        <end position="717"/>
    </location>
</feature>
<gene>
    <name evidence="4" type="ORF">CALVIDRAFT_555224</name>
</gene>
<feature type="region of interest" description="Disordered" evidence="1">
    <location>
        <begin position="514"/>
        <end position="534"/>
    </location>
</feature>
<reference evidence="4 5" key="1">
    <citation type="journal article" date="2016" name="Mol. Biol. Evol.">
        <title>Comparative Genomics of Early-Diverging Mushroom-Forming Fungi Provides Insights into the Origins of Lignocellulose Decay Capabilities.</title>
        <authorList>
            <person name="Nagy L.G."/>
            <person name="Riley R."/>
            <person name="Tritt A."/>
            <person name="Adam C."/>
            <person name="Daum C."/>
            <person name="Floudas D."/>
            <person name="Sun H."/>
            <person name="Yadav J.S."/>
            <person name="Pangilinan J."/>
            <person name="Larsson K.H."/>
            <person name="Matsuura K."/>
            <person name="Barry K."/>
            <person name="Labutti K."/>
            <person name="Kuo R."/>
            <person name="Ohm R.A."/>
            <person name="Bhattacharya S.S."/>
            <person name="Shirouzu T."/>
            <person name="Yoshinaga Y."/>
            <person name="Martin F.M."/>
            <person name="Grigoriev I.V."/>
            <person name="Hibbett D.S."/>
        </authorList>
    </citation>
    <scope>NUCLEOTIDE SEQUENCE [LARGE SCALE GENOMIC DNA]</scope>
    <source>
        <strain evidence="4 5">TUFC12733</strain>
    </source>
</reference>
<evidence type="ECO:0000259" key="3">
    <source>
        <dbReference type="Pfam" id="PF20153"/>
    </source>
</evidence>
<dbReference type="InterPro" id="IPR045338">
    <property type="entry name" value="DUF6535"/>
</dbReference>
<dbReference type="EMBL" id="KV417285">
    <property type="protein sequence ID" value="KZO96097.1"/>
    <property type="molecule type" value="Genomic_DNA"/>
</dbReference>
<proteinExistence type="predicted"/>
<evidence type="ECO:0000313" key="4">
    <source>
        <dbReference type="EMBL" id="KZO96097.1"/>
    </source>
</evidence>
<sequence>MADFKAPDHVGPYYRYRARRVISTRDSVLPKNGDEMLTNVLLVPDLQRATLDALLQVSAQLTPNGTAESIAVAYPPEDSWLTSRWPLVINMLWALALILGLVTAVFAMLLKRGLIRFNEERSTAFEDDDTGVRQLSLALRRVVNSITTLLPLSIHIAIALFLIGLIPFTWHANIALGLLVTVTVAIGVSFYGGITLLPRVFQYIQITALFRRTIPLPADAEHAVTPICIKWWRRLFLARQPPWRPWQQYESMPLFHCGTGRELSWVELWMGLLGGVARSGDLERGVNPEERFVLDLKSELWPLSEEIIVSLVGWRAPAEIGRTTARALQSQLSSRSFAAIRILLSQVVRAGATRGSDVPVKDLVTLAKLSSVPGERRFALDDEVRQVLLSWVADRGDNGLPAASSLLLCAFLLFAAGSPAQARSHFTADRYSAEWVTVYIVALENLSLAAFPDDAEDFLVGSCLVLEYLQRYDSGTSWYSAHRLAQTVRSAQNIPDRWLASFLPLVSRIQEDNEARGRRGSSAQENVTRRFRRTDSTPGEQLAGILRTAAANRILQEDHLALFHSLLLYTAKNASTFTEVKAKLLAALRALLPANPVTPADDALLYRERIEEGKLPAILQRVINILDGNPAPGNQGEHGPQEQQDAGQGADEAEPGLQGVGEGANGPAEPHNEVVDEIDGQAAPQPQRIVEGADGPVVPLPQAVSGPANDQHGTPNM</sequence>